<keyword evidence="3" id="KW-1185">Reference proteome</keyword>
<dbReference type="InParanoid" id="E2ATV3"/>
<organism evidence="3">
    <name type="scientific">Camponotus floridanus</name>
    <name type="common">Florida carpenter ant</name>
    <dbReference type="NCBI Taxonomy" id="104421"/>
    <lineage>
        <taxon>Eukaryota</taxon>
        <taxon>Metazoa</taxon>
        <taxon>Ecdysozoa</taxon>
        <taxon>Arthropoda</taxon>
        <taxon>Hexapoda</taxon>
        <taxon>Insecta</taxon>
        <taxon>Pterygota</taxon>
        <taxon>Neoptera</taxon>
        <taxon>Endopterygota</taxon>
        <taxon>Hymenoptera</taxon>
        <taxon>Apocrita</taxon>
        <taxon>Aculeata</taxon>
        <taxon>Formicoidea</taxon>
        <taxon>Formicidae</taxon>
        <taxon>Formicinae</taxon>
        <taxon>Camponotus</taxon>
    </lineage>
</organism>
<dbReference type="GO" id="GO:0008527">
    <property type="term" value="F:taste receptor activity"/>
    <property type="evidence" value="ECO:0007669"/>
    <property type="project" value="InterPro"/>
</dbReference>
<reference evidence="2 3" key="1">
    <citation type="journal article" date="2010" name="Science">
        <title>Genomic comparison of the ants Camponotus floridanus and Harpegnathos saltator.</title>
        <authorList>
            <person name="Bonasio R."/>
            <person name="Zhang G."/>
            <person name="Ye C."/>
            <person name="Mutti N.S."/>
            <person name="Fang X."/>
            <person name="Qin N."/>
            <person name="Donahue G."/>
            <person name="Yang P."/>
            <person name="Li Q."/>
            <person name="Li C."/>
            <person name="Zhang P."/>
            <person name="Huang Z."/>
            <person name="Berger S.L."/>
            <person name="Reinberg D."/>
            <person name="Wang J."/>
            <person name="Liebig J."/>
        </authorList>
    </citation>
    <scope>NUCLEOTIDE SEQUENCE [LARGE SCALE GENOMIC DNA]</scope>
    <source>
        <strain evidence="3">C129</strain>
    </source>
</reference>
<gene>
    <name evidence="2" type="ORF">EAG_00582</name>
</gene>
<proteinExistence type="predicted"/>
<accession>E2ATV3</accession>
<dbReference type="STRING" id="104421.E2ATV3"/>
<protein>
    <submittedName>
        <fullName evidence="2">Uncharacterized protein</fullName>
    </submittedName>
</protein>
<dbReference type="Pfam" id="PF06151">
    <property type="entry name" value="Trehalose_recp"/>
    <property type="match status" value="1"/>
</dbReference>
<dbReference type="OrthoDB" id="5800391at2759"/>
<sequence length="87" mass="9772">MQSCSVHNVSRSMHRMRSPKSNLRKFDPIKTDVVVPEMLTTVVPPSQTFNPSTNSLYAAIRPIIMLAQCFSMFPVCGVNKPDASYLR</sequence>
<dbReference type="Proteomes" id="UP000000311">
    <property type="component" value="Unassembled WGS sequence"/>
</dbReference>
<feature type="region of interest" description="Disordered" evidence="1">
    <location>
        <begin position="1"/>
        <end position="23"/>
    </location>
</feature>
<name>E2ATV3_CAMFO</name>
<feature type="compositionally biased region" description="Polar residues" evidence="1">
    <location>
        <begin position="1"/>
        <end position="11"/>
    </location>
</feature>
<evidence type="ECO:0000313" key="2">
    <source>
        <dbReference type="EMBL" id="EFN63136.1"/>
    </source>
</evidence>
<evidence type="ECO:0000256" key="1">
    <source>
        <dbReference type="SAM" id="MobiDB-lite"/>
    </source>
</evidence>
<dbReference type="AlphaFoldDB" id="E2ATV3"/>
<dbReference type="InterPro" id="IPR009318">
    <property type="entry name" value="Gustatory_rcpt"/>
</dbReference>
<evidence type="ECO:0000313" key="3">
    <source>
        <dbReference type="Proteomes" id="UP000000311"/>
    </source>
</evidence>
<dbReference type="EMBL" id="GL442717">
    <property type="protein sequence ID" value="EFN63136.1"/>
    <property type="molecule type" value="Genomic_DNA"/>
</dbReference>
<dbReference type="GO" id="GO:0016020">
    <property type="term" value="C:membrane"/>
    <property type="evidence" value="ECO:0007669"/>
    <property type="project" value="InterPro"/>
</dbReference>